<evidence type="ECO:0000313" key="2">
    <source>
        <dbReference type="Proteomes" id="UP000475532"/>
    </source>
</evidence>
<accession>A0A6L9QVT8</accession>
<name>A0A6L9QVT8_9ACTN</name>
<dbReference type="SUPFAM" id="SSF53335">
    <property type="entry name" value="S-adenosyl-L-methionine-dependent methyltransferases"/>
    <property type="match status" value="1"/>
</dbReference>
<keyword evidence="1" id="KW-0489">Methyltransferase</keyword>
<keyword evidence="1" id="KW-0808">Transferase</keyword>
<dbReference type="PIRSF" id="PIRSF017393">
    <property type="entry name" value="MTase_SAV2177"/>
    <property type="match status" value="1"/>
</dbReference>
<dbReference type="GO" id="GO:0008168">
    <property type="term" value="F:methyltransferase activity"/>
    <property type="evidence" value="ECO:0007669"/>
    <property type="project" value="UniProtKB-KW"/>
</dbReference>
<dbReference type="Proteomes" id="UP000475532">
    <property type="component" value="Unassembled WGS sequence"/>
</dbReference>
<evidence type="ECO:0000313" key="1">
    <source>
        <dbReference type="EMBL" id="NEA29650.1"/>
    </source>
</evidence>
<protein>
    <submittedName>
        <fullName evidence="1">SAM-dependent methyltransferase</fullName>
    </submittedName>
</protein>
<sequence>MREFALVDRSGNLLRVGSPLPPAPEFDTSAAHPARVYDYWLGGTDNFAADRALGDAMIRAIPTLPAMARANRSFMERATRYLVESGVTQFLDIGSGIPTSPNLHEIAQGVDPSARVVYVDNDPLVTEQAREMIADVPGVAYLHGDLTRPETIGADPLLAETLDLTRPVALMVVALLMYFPAERRPERWVATLLDALPSGSTLAISHPTADFDPEAVAAANAAANAAGIPLVSRTRDEFAALFGTATLLDPGVVPIAAWRPDTPPADPQEAYYYAALARKE</sequence>
<dbReference type="InterPro" id="IPR006764">
    <property type="entry name" value="SAM_dep_MeTrfase_SAV2177_type"/>
</dbReference>
<dbReference type="Gene3D" id="3.40.50.150">
    <property type="entry name" value="Vaccinia Virus protein VP39"/>
    <property type="match status" value="1"/>
</dbReference>
<dbReference type="InterPro" id="IPR029063">
    <property type="entry name" value="SAM-dependent_MTases_sf"/>
</dbReference>
<proteinExistence type="predicted"/>
<dbReference type="GO" id="GO:0032259">
    <property type="term" value="P:methylation"/>
    <property type="evidence" value="ECO:0007669"/>
    <property type="project" value="UniProtKB-KW"/>
</dbReference>
<dbReference type="AlphaFoldDB" id="A0A6L9QVT8"/>
<comment type="caution">
    <text evidence="1">The sequence shown here is derived from an EMBL/GenBank/DDBJ whole genome shotgun (WGS) entry which is preliminary data.</text>
</comment>
<organism evidence="1 2">
    <name type="scientific">Actinomadura bangladeshensis</name>
    <dbReference type="NCBI Taxonomy" id="453573"/>
    <lineage>
        <taxon>Bacteria</taxon>
        <taxon>Bacillati</taxon>
        <taxon>Actinomycetota</taxon>
        <taxon>Actinomycetes</taxon>
        <taxon>Streptosporangiales</taxon>
        <taxon>Thermomonosporaceae</taxon>
        <taxon>Actinomadura</taxon>
    </lineage>
</organism>
<dbReference type="EMBL" id="JAAGLI010001217">
    <property type="protein sequence ID" value="NEA29650.1"/>
    <property type="molecule type" value="Genomic_DNA"/>
</dbReference>
<dbReference type="Pfam" id="PF04672">
    <property type="entry name" value="Methyltransf_19"/>
    <property type="match status" value="1"/>
</dbReference>
<reference evidence="1 2" key="1">
    <citation type="submission" date="2020-01" db="EMBL/GenBank/DDBJ databases">
        <title>Insect and environment-associated Actinomycetes.</title>
        <authorList>
            <person name="Currrie C."/>
            <person name="Chevrette M."/>
            <person name="Carlson C."/>
            <person name="Stubbendieck R."/>
            <person name="Wendt-Pienkowski E."/>
        </authorList>
    </citation>
    <scope>NUCLEOTIDE SEQUENCE [LARGE SCALE GENOMIC DNA]</scope>
    <source>
        <strain evidence="1 2">SID10258</strain>
    </source>
</reference>
<gene>
    <name evidence="1" type="ORF">G3I70_45185</name>
</gene>